<dbReference type="EMBL" id="CAACVS010000080">
    <property type="protein sequence ID" value="VEU36160.1"/>
    <property type="molecule type" value="Genomic_DNA"/>
</dbReference>
<name>A0A448Z2B9_9STRA</name>
<keyword evidence="7" id="KW-0472">Membrane</keyword>
<evidence type="ECO:0000256" key="8">
    <source>
        <dbReference type="SAM" id="MobiDB-lite"/>
    </source>
</evidence>
<dbReference type="AlphaFoldDB" id="A0A448Z2B9"/>
<keyword evidence="5 7" id="KW-0906">Nuclear pore complex</keyword>
<comment type="subcellular location">
    <subcellularLocation>
        <location evidence="7">Nucleus</location>
        <location evidence="7">Nuclear pore complex</location>
    </subcellularLocation>
    <subcellularLocation>
        <location evidence="7">Nucleus membrane</location>
    </subcellularLocation>
</comment>
<dbReference type="PANTHER" id="PTHR13003">
    <property type="entry name" value="NUP107-RELATED"/>
    <property type="match status" value="1"/>
</dbReference>
<evidence type="ECO:0000313" key="10">
    <source>
        <dbReference type="Proteomes" id="UP000291116"/>
    </source>
</evidence>
<proteinExistence type="inferred from homology"/>
<evidence type="ECO:0000256" key="4">
    <source>
        <dbReference type="ARBA" id="ARBA00023010"/>
    </source>
</evidence>
<keyword evidence="3" id="KW-0653">Protein transport</keyword>
<evidence type="ECO:0000256" key="7">
    <source>
        <dbReference type="RuleBase" id="RU365072"/>
    </source>
</evidence>
<dbReference type="Pfam" id="PF04121">
    <property type="entry name" value="Nup84_Nup100"/>
    <property type="match status" value="1"/>
</dbReference>
<evidence type="ECO:0000256" key="5">
    <source>
        <dbReference type="ARBA" id="ARBA00023132"/>
    </source>
</evidence>
<feature type="compositionally biased region" description="Low complexity" evidence="8">
    <location>
        <begin position="163"/>
        <end position="178"/>
    </location>
</feature>
<dbReference type="GO" id="GO:0006606">
    <property type="term" value="P:protein import into nucleus"/>
    <property type="evidence" value="ECO:0007669"/>
    <property type="project" value="TreeGrafter"/>
</dbReference>
<keyword evidence="6 7" id="KW-0539">Nucleus</keyword>
<dbReference type="OrthoDB" id="48343at2759"/>
<reference evidence="9 10" key="1">
    <citation type="submission" date="2019-01" db="EMBL/GenBank/DDBJ databases">
        <authorList>
            <person name="Ferrante I. M."/>
        </authorList>
    </citation>
    <scope>NUCLEOTIDE SEQUENCE [LARGE SCALE GENOMIC DNA]</scope>
    <source>
        <strain evidence="9 10">B856</strain>
    </source>
</reference>
<evidence type="ECO:0000256" key="3">
    <source>
        <dbReference type="ARBA" id="ARBA00022927"/>
    </source>
</evidence>
<feature type="region of interest" description="Disordered" evidence="8">
    <location>
        <begin position="77"/>
        <end position="198"/>
    </location>
</feature>
<dbReference type="GO" id="GO:0017056">
    <property type="term" value="F:structural constituent of nuclear pore"/>
    <property type="evidence" value="ECO:0007669"/>
    <property type="project" value="UniProtKB-UniRule"/>
</dbReference>
<comment type="subunit">
    <text evidence="7">Part of the nuclear pore complex (NPC).</text>
</comment>
<comment type="similarity">
    <text evidence="7">Belongs to the nucleoporin Nup84/Nup107 family.</text>
</comment>
<feature type="region of interest" description="Disordered" evidence="8">
    <location>
        <begin position="27"/>
        <end position="63"/>
    </location>
</feature>
<dbReference type="GO" id="GO:0031965">
    <property type="term" value="C:nuclear membrane"/>
    <property type="evidence" value="ECO:0007669"/>
    <property type="project" value="UniProtKB-SubCell"/>
</dbReference>
<dbReference type="Gene3D" id="1.10.3450.20">
    <property type="match status" value="1"/>
</dbReference>
<keyword evidence="10" id="KW-1185">Reference proteome</keyword>
<dbReference type="GO" id="GO:0031080">
    <property type="term" value="C:nuclear pore outer ring"/>
    <property type="evidence" value="ECO:0007669"/>
    <property type="project" value="TreeGrafter"/>
</dbReference>
<keyword evidence="4 7" id="KW-0811">Translocation</keyword>
<evidence type="ECO:0000256" key="6">
    <source>
        <dbReference type="ARBA" id="ARBA00023242"/>
    </source>
</evidence>
<dbReference type="GO" id="GO:0000973">
    <property type="term" value="P:post-transcriptional tethering of RNA polymerase II gene DNA at nuclear periphery"/>
    <property type="evidence" value="ECO:0007669"/>
    <property type="project" value="TreeGrafter"/>
</dbReference>
<keyword evidence="1 7" id="KW-0813">Transport</keyword>
<keyword evidence="2" id="KW-0509">mRNA transport</keyword>
<evidence type="ECO:0000313" key="9">
    <source>
        <dbReference type="EMBL" id="VEU36160.1"/>
    </source>
</evidence>
<dbReference type="PANTHER" id="PTHR13003:SF2">
    <property type="entry name" value="NUCLEAR PORE COMPLEX PROTEIN NUP107"/>
    <property type="match status" value="1"/>
</dbReference>
<protein>
    <recommendedName>
        <fullName evidence="7">Nuclear pore complex protein</fullName>
    </recommendedName>
</protein>
<evidence type="ECO:0000256" key="2">
    <source>
        <dbReference type="ARBA" id="ARBA00022816"/>
    </source>
</evidence>
<feature type="compositionally biased region" description="Low complexity" evidence="8">
    <location>
        <begin position="43"/>
        <end position="61"/>
    </location>
</feature>
<organism evidence="9 10">
    <name type="scientific">Pseudo-nitzschia multistriata</name>
    <dbReference type="NCBI Taxonomy" id="183589"/>
    <lineage>
        <taxon>Eukaryota</taxon>
        <taxon>Sar</taxon>
        <taxon>Stramenopiles</taxon>
        <taxon>Ochrophyta</taxon>
        <taxon>Bacillariophyta</taxon>
        <taxon>Bacillariophyceae</taxon>
        <taxon>Bacillariophycidae</taxon>
        <taxon>Bacillariales</taxon>
        <taxon>Bacillariaceae</taxon>
        <taxon>Pseudo-nitzschia</taxon>
    </lineage>
</organism>
<feature type="region of interest" description="Disordered" evidence="8">
    <location>
        <begin position="384"/>
        <end position="407"/>
    </location>
</feature>
<dbReference type="Proteomes" id="UP000291116">
    <property type="component" value="Unassembled WGS sequence"/>
</dbReference>
<dbReference type="InterPro" id="IPR007252">
    <property type="entry name" value="Nup84/Nup107"/>
</dbReference>
<dbReference type="GO" id="GO:0006406">
    <property type="term" value="P:mRNA export from nucleus"/>
    <property type="evidence" value="ECO:0007669"/>
    <property type="project" value="TreeGrafter"/>
</dbReference>
<gene>
    <name evidence="9" type="ORF">PSNMU_V1.4_AUG-EV-PASAV3_0029120</name>
</gene>
<accession>A0A448Z2B9</accession>
<sequence>MNRADDEDDATAKAVAAIEEKLMGFSKPLEATGGSGNGWDPRGFGASGSSGSEGASGTSVAPPSYYKMDAVQWMQKELGDASGAEPLLRANPPRRTPLMERAGTPVMSNSTSSRSPRRSAGKRSGSYGLTDAMDNENENDNETGASINEPAPMQTPLQRKFRSLSSSATPSSSRPGAGTKRTGRGGSSAAATSAALKQSAFRRHHDALREYLVAKRSLHARMELERRERELDQEASSGAVVPMDTSETTAPSPSLAQQESRAEVDYCKTLCQIAYGLSSIEGSSGEHPEGPTEEGHFWQLLATLRRLSLSALIWNDDSTSHTQNSSTQSFFLQQLASNVRMTPRELVDAMSPSTADSPRPPLAMQRKHQLLKWIQSCLELESKDTKSKGMGTRTTPSPGHPDDPAVPSLVSETDAGVLKSMMQVCLALVLEGRTSEAREVARSRGQSWRAAAWTGGEPCGYEPVLRDETKSVERVPVGNPNRFLWKRQVWKTGRKVLLHHSSQKEQQQNNHSVGIEEAAIYSILADDVQNALENPCIRSSWTRSLCVLLTGIHGRIEDEVLHRHNLRRRRSGGCFPGHDCEQHENEQLMHTAQLAAMTEGQVASLLENNPFLRQQEEQQQRKLQPRTHRVSYKSAMMAFVVGKSAILDLCQRETTRVVSQLREVSERCAAQDGSGDDDYVNQDWEGVRFLTHVALFLDSLEDSFTPVVCDGISEQKNAILFEYVQYLESRPDLWHMIALYVSFLPEPKAVEYFPTVLARVLDDAERKTMIGQIQELMPPMELTLLRRVVRLSLSAPSSASGTDDMDAIKCNSLQWLLQKDEHSPDALVCANILLRDFFLDEEEDKTHAAGAFVRDYLPGDLLDRVRDTVENESSESISDDGMDRINNANAEYRAFQKYLSAYEDFEHWKEVLRETPTALEDHHRIPNYANLSEMEKNIADSNYLRTWVREKKKHLEQTLGAAERARSSWHGVLTHEGGWLFVDGDDGVLGGGAVDAEEQKRRADLGTIRSRHLVLAANLYHQVCEETASWLSRSLGEAEALRLSREEALQRLGGGSASGGSAAHTPGHWYKHALDLATLVASDSYEIHKAFPRADLREFVAKIGETAVSGLMNP</sequence>
<evidence type="ECO:0000256" key="1">
    <source>
        <dbReference type="ARBA" id="ARBA00022448"/>
    </source>
</evidence>
<comment type="function">
    <text evidence="7">Functions as a component of the nuclear pore complex (NPC).</text>
</comment>
<dbReference type="Gene3D" id="1.20.190.50">
    <property type="match status" value="1"/>
</dbReference>